<evidence type="ECO:0000313" key="2">
    <source>
        <dbReference type="Proteomes" id="UP001352852"/>
    </source>
</evidence>
<proteinExistence type="predicted"/>
<name>A0ABU7DYG4_9TELE</name>
<keyword evidence="2" id="KW-1185">Reference proteome</keyword>
<sequence length="140" mass="15373">MRNTRRTQRRSPQLHLVVEEDDAQSAPVAKSNIAGGGLILANNHRNVRIKCHENWVAGKGGGIISGGLTRLCRHYLIGWSYSGERHRAGMGILTSPQLSTLILEFSKQVKLCGLIGVPGWCHRRGAILECWCALDYCPAA</sequence>
<organism evidence="1 2">
    <name type="scientific">Characodon lateralis</name>
    <dbReference type="NCBI Taxonomy" id="208331"/>
    <lineage>
        <taxon>Eukaryota</taxon>
        <taxon>Metazoa</taxon>
        <taxon>Chordata</taxon>
        <taxon>Craniata</taxon>
        <taxon>Vertebrata</taxon>
        <taxon>Euteleostomi</taxon>
        <taxon>Actinopterygii</taxon>
        <taxon>Neopterygii</taxon>
        <taxon>Teleostei</taxon>
        <taxon>Neoteleostei</taxon>
        <taxon>Acanthomorphata</taxon>
        <taxon>Ovalentaria</taxon>
        <taxon>Atherinomorphae</taxon>
        <taxon>Cyprinodontiformes</taxon>
        <taxon>Goodeidae</taxon>
        <taxon>Characodon</taxon>
    </lineage>
</organism>
<accession>A0ABU7DYG4</accession>
<comment type="caution">
    <text evidence="1">The sequence shown here is derived from an EMBL/GenBank/DDBJ whole genome shotgun (WGS) entry which is preliminary data.</text>
</comment>
<dbReference type="EMBL" id="JAHUTJ010041035">
    <property type="protein sequence ID" value="MED6279490.1"/>
    <property type="molecule type" value="Genomic_DNA"/>
</dbReference>
<protein>
    <submittedName>
        <fullName evidence="1">Uncharacterized protein</fullName>
    </submittedName>
</protein>
<gene>
    <name evidence="1" type="ORF">CHARACLAT_001336</name>
</gene>
<reference evidence="1 2" key="1">
    <citation type="submission" date="2021-06" db="EMBL/GenBank/DDBJ databases">
        <authorList>
            <person name="Palmer J.M."/>
        </authorList>
    </citation>
    <scope>NUCLEOTIDE SEQUENCE [LARGE SCALE GENOMIC DNA]</scope>
    <source>
        <strain evidence="1 2">CL_MEX2019</strain>
        <tissue evidence="1">Muscle</tissue>
    </source>
</reference>
<evidence type="ECO:0000313" key="1">
    <source>
        <dbReference type="EMBL" id="MED6279490.1"/>
    </source>
</evidence>
<dbReference type="Proteomes" id="UP001352852">
    <property type="component" value="Unassembled WGS sequence"/>
</dbReference>